<name>A0A165EBH5_9BASI</name>
<organism evidence="2 3">
    <name type="scientific">Calocera cornea HHB12733</name>
    <dbReference type="NCBI Taxonomy" id="1353952"/>
    <lineage>
        <taxon>Eukaryota</taxon>
        <taxon>Fungi</taxon>
        <taxon>Dikarya</taxon>
        <taxon>Basidiomycota</taxon>
        <taxon>Agaricomycotina</taxon>
        <taxon>Dacrymycetes</taxon>
        <taxon>Dacrymycetales</taxon>
        <taxon>Dacrymycetaceae</taxon>
        <taxon>Calocera</taxon>
    </lineage>
</organism>
<dbReference type="AlphaFoldDB" id="A0A165EBH5"/>
<evidence type="ECO:0000313" key="2">
    <source>
        <dbReference type="EMBL" id="KZT54504.1"/>
    </source>
</evidence>
<feature type="compositionally biased region" description="Polar residues" evidence="1">
    <location>
        <begin position="314"/>
        <end position="326"/>
    </location>
</feature>
<dbReference type="InParanoid" id="A0A165EBH5"/>
<evidence type="ECO:0000256" key="1">
    <source>
        <dbReference type="SAM" id="MobiDB-lite"/>
    </source>
</evidence>
<protein>
    <submittedName>
        <fullName evidence="2">Uncharacterized protein</fullName>
    </submittedName>
</protein>
<sequence>MPTHGPHGPPPSAQATTSASAAAIFHLPPCPFPLDVLSSAIDPSQLTPQKAALGYELYRVLVSRLVFQLVHEDDGLTRRLLECFLLDDFALSRLATTLSMEMWAFQRDIELEDESIAIVLRMLAQHFLALLGVLTDASGKLPFVIHNWVQEACYQLCVQSGRLVAGSIRSEAQAQAPSSFLPTISPFSHVRLPPVPLRRTTSSSVPPPTSAKPVKVPPRPPSMPSVQSHISPSHSPEAIQYSALGPSAYHLPPPSSSTSALPSDLHLPISRTSRQSALGDPSPSPVLSESYDPLFDTPPASQPSEPEPSSVSSLTQSQFDDPQSLPSEGANPNIDLNAYGLLQSGQDSARLDELWQSNLLRDENEESAGSESLPLKRALEEELGPSTNFNLIAPTASTLLKKRRKMTL</sequence>
<keyword evidence="3" id="KW-1185">Reference proteome</keyword>
<proteinExistence type="predicted"/>
<feature type="region of interest" description="Disordered" evidence="1">
    <location>
        <begin position="273"/>
        <end position="332"/>
    </location>
</feature>
<feature type="region of interest" description="Disordered" evidence="1">
    <location>
        <begin position="245"/>
        <end position="264"/>
    </location>
</feature>
<gene>
    <name evidence="2" type="ORF">CALCODRAFT_519314</name>
</gene>
<feature type="compositionally biased region" description="Low complexity" evidence="1">
    <location>
        <begin position="298"/>
        <end position="313"/>
    </location>
</feature>
<feature type="compositionally biased region" description="Pro residues" evidence="1">
    <location>
        <begin position="205"/>
        <end position="223"/>
    </location>
</feature>
<accession>A0A165EBH5</accession>
<dbReference type="Proteomes" id="UP000076842">
    <property type="component" value="Unassembled WGS sequence"/>
</dbReference>
<feature type="region of interest" description="Disordered" evidence="1">
    <location>
        <begin position="195"/>
        <end position="234"/>
    </location>
</feature>
<reference evidence="2 3" key="1">
    <citation type="journal article" date="2016" name="Mol. Biol. Evol.">
        <title>Comparative Genomics of Early-Diverging Mushroom-Forming Fungi Provides Insights into the Origins of Lignocellulose Decay Capabilities.</title>
        <authorList>
            <person name="Nagy L.G."/>
            <person name="Riley R."/>
            <person name="Tritt A."/>
            <person name="Adam C."/>
            <person name="Daum C."/>
            <person name="Floudas D."/>
            <person name="Sun H."/>
            <person name="Yadav J.S."/>
            <person name="Pangilinan J."/>
            <person name="Larsson K.H."/>
            <person name="Matsuura K."/>
            <person name="Barry K."/>
            <person name="Labutti K."/>
            <person name="Kuo R."/>
            <person name="Ohm R.A."/>
            <person name="Bhattacharya S.S."/>
            <person name="Shirouzu T."/>
            <person name="Yoshinaga Y."/>
            <person name="Martin F.M."/>
            <person name="Grigoriev I.V."/>
            <person name="Hibbett D.S."/>
        </authorList>
    </citation>
    <scope>NUCLEOTIDE SEQUENCE [LARGE SCALE GENOMIC DNA]</scope>
    <source>
        <strain evidence="2 3">HHB12733</strain>
    </source>
</reference>
<dbReference type="EMBL" id="KV424012">
    <property type="protein sequence ID" value="KZT54504.1"/>
    <property type="molecule type" value="Genomic_DNA"/>
</dbReference>
<evidence type="ECO:0000313" key="3">
    <source>
        <dbReference type="Proteomes" id="UP000076842"/>
    </source>
</evidence>